<feature type="non-terminal residue" evidence="1">
    <location>
        <position position="1"/>
    </location>
</feature>
<accession>X0T002</accession>
<proteinExistence type="predicted"/>
<organism evidence="1">
    <name type="scientific">marine sediment metagenome</name>
    <dbReference type="NCBI Taxonomy" id="412755"/>
    <lineage>
        <taxon>unclassified sequences</taxon>
        <taxon>metagenomes</taxon>
        <taxon>ecological metagenomes</taxon>
    </lineage>
</organism>
<gene>
    <name evidence="1" type="ORF">S01H1_30864</name>
</gene>
<evidence type="ECO:0008006" key="2">
    <source>
        <dbReference type="Google" id="ProtNLM"/>
    </source>
</evidence>
<name>X0T002_9ZZZZ</name>
<dbReference type="Pfam" id="PF05402">
    <property type="entry name" value="PqqD"/>
    <property type="match status" value="1"/>
</dbReference>
<dbReference type="EMBL" id="BARS01019019">
    <property type="protein sequence ID" value="GAF86793.1"/>
    <property type="molecule type" value="Genomic_DNA"/>
</dbReference>
<comment type="caution">
    <text evidence="1">The sequence shown here is derived from an EMBL/GenBank/DDBJ whole genome shotgun (WGS) entry which is preliminary data.</text>
</comment>
<protein>
    <recommendedName>
        <fullName evidence="2">PqqD family protein</fullName>
    </recommendedName>
</protein>
<dbReference type="InterPro" id="IPR041881">
    <property type="entry name" value="PqqD_sf"/>
</dbReference>
<reference evidence="1" key="1">
    <citation type="journal article" date="2014" name="Front. Microbiol.">
        <title>High frequency of phylogenetically diverse reductive dehalogenase-homologous genes in deep subseafloor sedimentary metagenomes.</title>
        <authorList>
            <person name="Kawai M."/>
            <person name="Futagami T."/>
            <person name="Toyoda A."/>
            <person name="Takaki Y."/>
            <person name="Nishi S."/>
            <person name="Hori S."/>
            <person name="Arai W."/>
            <person name="Tsubouchi T."/>
            <person name="Morono Y."/>
            <person name="Uchiyama I."/>
            <person name="Ito T."/>
            <person name="Fujiyama A."/>
            <person name="Inagaki F."/>
            <person name="Takami H."/>
        </authorList>
    </citation>
    <scope>NUCLEOTIDE SEQUENCE</scope>
    <source>
        <strain evidence="1">Expedition CK06-06</strain>
    </source>
</reference>
<dbReference type="AlphaFoldDB" id="X0T002"/>
<evidence type="ECO:0000313" key="1">
    <source>
        <dbReference type="EMBL" id="GAF86793.1"/>
    </source>
</evidence>
<dbReference type="Gene3D" id="1.10.10.1150">
    <property type="entry name" value="Coenzyme PQQ synthesis protein D (PqqD)"/>
    <property type="match status" value="1"/>
</dbReference>
<sequence>KVASRVWELIDGKKTLGTIGEQILKEFDTTPEEADKEMQKLLKDLKEIKAVK</sequence>
<dbReference type="InterPro" id="IPR008792">
    <property type="entry name" value="PQQD"/>
</dbReference>